<sequence>MWRGATTMLLDGRTTAKTASNVSLHGSHLGQISGFHASAPRQRLPLVIAAVGVGLAITTRYVIRAQERVKQKREAAAAPRDQPLSVMVGLDLGSINARACGIDLETKPYKTVFESDRMAAQVRSGELVVGNLAAKNMVPNLRAHLLTDASSSAGILDIGADDSVTVDTVLESLLESLHGRVRSSLEKHHNDMDDLLPCVCAVPSHYDGPPLDRLRLILQHAGYRVMDFVPESVAAALSLPKEDAGTPPVKHLAVFDMGGIETTCSILHCDADMTSPTILSTSTTTVCSGVAVSANIVEHLAGAFQKKHGIDLRVDSLAMERLTQAADAAKHELSSAAFSQVHLPFITADASGAKHLEHTITSSALHRLMETPLEHAATLCREALRRAKLDAVDAVVVVGGGGKSPLVQASVGHALDNPRLLVIENAEEAVALGAATRGVALAEFTTLR</sequence>
<dbReference type="PANTHER" id="PTHR19375">
    <property type="entry name" value="HEAT SHOCK PROTEIN 70KDA"/>
    <property type="match status" value="1"/>
</dbReference>
<dbReference type="GO" id="GO:0140662">
    <property type="term" value="F:ATP-dependent protein folding chaperone"/>
    <property type="evidence" value="ECO:0007669"/>
    <property type="project" value="InterPro"/>
</dbReference>
<dbReference type="Gene3D" id="3.30.420.40">
    <property type="match status" value="2"/>
</dbReference>
<keyword evidence="2" id="KW-0067">ATP-binding</keyword>
<dbReference type="InterPro" id="IPR043129">
    <property type="entry name" value="ATPase_NBD"/>
</dbReference>
<reference evidence="3" key="1">
    <citation type="submission" date="2013-12" db="EMBL/GenBank/DDBJ databases">
        <title>The Genome Sequence of Aphanomyces astaci APO3.</title>
        <authorList>
            <consortium name="The Broad Institute Genomics Platform"/>
            <person name="Russ C."/>
            <person name="Tyler B."/>
            <person name="van West P."/>
            <person name="Dieguez-Uribeondo J."/>
            <person name="Young S.K."/>
            <person name="Zeng Q."/>
            <person name="Gargeya S."/>
            <person name="Fitzgerald M."/>
            <person name="Abouelleil A."/>
            <person name="Alvarado L."/>
            <person name="Chapman S.B."/>
            <person name="Gainer-Dewar J."/>
            <person name="Goldberg J."/>
            <person name="Griggs A."/>
            <person name="Gujja S."/>
            <person name="Hansen M."/>
            <person name="Howarth C."/>
            <person name="Imamovic A."/>
            <person name="Ireland A."/>
            <person name="Larimer J."/>
            <person name="McCowan C."/>
            <person name="Murphy C."/>
            <person name="Pearson M."/>
            <person name="Poon T.W."/>
            <person name="Priest M."/>
            <person name="Roberts A."/>
            <person name="Saif S."/>
            <person name="Shea T."/>
            <person name="Sykes S."/>
            <person name="Wortman J."/>
            <person name="Nusbaum C."/>
            <person name="Birren B."/>
        </authorList>
    </citation>
    <scope>NUCLEOTIDE SEQUENCE [LARGE SCALE GENOMIC DNA]</scope>
    <source>
        <strain evidence="3">APO3</strain>
    </source>
</reference>
<evidence type="ECO:0000256" key="2">
    <source>
        <dbReference type="ARBA" id="ARBA00022840"/>
    </source>
</evidence>
<dbReference type="AlphaFoldDB" id="W4GAW9"/>
<evidence type="ECO:0000256" key="1">
    <source>
        <dbReference type="ARBA" id="ARBA00022741"/>
    </source>
</evidence>
<dbReference type="EMBL" id="KI913136">
    <property type="protein sequence ID" value="ETV76441.1"/>
    <property type="molecule type" value="Genomic_DNA"/>
</dbReference>
<dbReference type="VEuPathDB" id="FungiDB:H257_09465"/>
<dbReference type="FunFam" id="3.90.640.10:FF:000003">
    <property type="entry name" value="Molecular chaperone DnaK"/>
    <property type="match status" value="1"/>
</dbReference>
<keyword evidence="1" id="KW-0547">Nucleotide-binding</keyword>
<dbReference type="OrthoDB" id="164621at2759"/>
<name>W4GAW9_APHAT</name>
<dbReference type="PRINTS" id="PR00301">
    <property type="entry name" value="HEATSHOCK70"/>
</dbReference>
<dbReference type="Gene3D" id="3.90.640.10">
    <property type="entry name" value="Actin, Chain A, domain 4"/>
    <property type="match status" value="1"/>
</dbReference>
<dbReference type="GO" id="GO:0005524">
    <property type="term" value="F:ATP binding"/>
    <property type="evidence" value="ECO:0007669"/>
    <property type="project" value="UniProtKB-KW"/>
</dbReference>
<accession>W4GAW9</accession>
<proteinExistence type="predicted"/>
<dbReference type="SUPFAM" id="SSF53067">
    <property type="entry name" value="Actin-like ATPase domain"/>
    <property type="match status" value="2"/>
</dbReference>
<organism evidence="3">
    <name type="scientific">Aphanomyces astaci</name>
    <name type="common">Crayfish plague agent</name>
    <dbReference type="NCBI Taxonomy" id="112090"/>
    <lineage>
        <taxon>Eukaryota</taxon>
        <taxon>Sar</taxon>
        <taxon>Stramenopiles</taxon>
        <taxon>Oomycota</taxon>
        <taxon>Saprolegniomycetes</taxon>
        <taxon>Saprolegniales</taxon>
        <taxon>Verrucalvaceae</taxon>
        <taxon>Aphanomyces</taxon>
    </lineage>
</organism>
<evidence type="ECO:0000313" key="3">
    <source>
        <dbReference type="EMBL" id="ETV76441.1"/>
    </source>
</evidence>
<dbReference type="InterPro" id="IPR013126">
    <property type="entry name" value="Hsp_70_fam"/>
</dbReference>
<dbReference type="STRING" id="112090.W4GAW9"/>
<dbReference type="Pfam" id="PF00012">
    <property type="entry name" value="HSP70"/>
    <property type="match status" value="1"/>
</dbReference>
<gene>
    <name evidence="3" type="ORF">H257_09465</name>
</gene>
<dbReference type="GeneID" id="20811461"/>
<dbReference type="RefSeq" id="XP_009833986.1">
    <property type="nucleotide sequence ID" value="XM_009835684.1"/>
</dbReference>
<protein>
    <submittedName>
        <fullName evidence="3">Uncharacterized protein</fullName>
    </submittedName>
</protein>